<dbReference type="AlphaFoldDB" id="A0A9P6E484"/>
<keyword evidence="3" id="KW-1185">Reference proteome</keyword>
<reference evidence="2" key="1">
    <citation type="submission" date="2020-11" db="EMBL/GenBank/DDBJ databases">
        <authorList>
            <consortium name="DOE Joint Genome Institute"/>
            <person name="Ahrendt S."/>
            <person name="Riley R."/>
            <person name="Andreopoulos W."/>
            <person name="Labutti K."/>
            <person name="Pangilinan J."/>
            <person name="Ruiz-Duenas F.J."/>
            <person name="Barrasa J.M."/>
            <person name="Sanchez-Garcia M."/>
            <person name="Camarero S."/>
            <person name="Miyauchi S."/>
            <person name="Serrano A."/>
            <person name="Linde D."/>
            <person name="Babiker R."/>
            <person name="Drula E."/>
            <person name="Ayuso-Fernandez I."/>
            <person name="Pacheco R."/>
            <person name="Padilla G."/>
            <person name="Ferreira P."/>
            <person name="Barriuso J."/>
            <person name="Kellner H."/>
            <person name="Castanera R."/>
            <person name="Alfaro M."/>
            <person name="Ramirez L."/>
            <person name="Pisabarro A.G."/>
            <person name="Kuo A."/>
            <person name="Tritt A."/>
            <person name="Lipzen A."/>
            <person name="He G."/>
            <person name="Yan M."/>
            <person name="Ng V."/>
            <person name="Cullen D."/>
            <person name="Martin F."/>
            <person name="Rosso M.-N."/>
            <person name="Henrissat B."/>
            <person name="Hibbett D."/>
            <person name="Martinez A.T."/>
            <person name="Grigoriev I.V."/>
        </authorList>
    </citation>
    <scope>NUCLEOTIDE SEQUENCE</scope>
    <source>
        <strain evidence="2">CBS 506.95</strain>
    </source>
</reference>
<keyword evidence="1" id="KW-0812">Transmembrane</keyword>
<dbReference type="EMBL" id="MU157953">
    <property type="protein sequence ID" value="KAF9522269.1"/>
    <property type="molecule type" value="Genomic_DNA"/>
</dbReference>
<dbReference type="Proteomes" id="UP000807306">
    <property type="component" value="Unassembled WGS sequence"/>
</dbReference>
<evidence type="ECO:0000313" key="3">
    <source>
        <dbReference type="Proteomes" id="UP000807306"/>
    </source>
</evidence>
<name>A0A9P6E484_9AGAR</name>
<keyword evidence="1" id="KW-1133">Transmembrane helix</keyword>
<evidence type="ECO:0000313" key="2">
    <source>
        <dbReference type="EMBL" id="KAF9522269.1"/>
    </source>
</evidence>
<accession>A0A9P6E484</accession>
<proteinExistence type="predicted"/>
<keyword evidence="1" id="KW-0472">Membrane</keyword>
<gene>
    <name evidence="2" type="ORF">CPB83DRAFT_864707</name>
</gene>
<feature type="transmembrane region" description="Helical" evidence="1">
    <location>
        <begin position="49"/>
        <end position="73"/>
    </location>
</feature>
<organism evidence="2 3">
    <name type="scientific">Crepidotus variabilis</name>
    <dbReference type="NCBI Taxonomy" id="179855"/>
    <lineage>
        <taxon>Eukaryota</taxon>
        <taxon>Fungi</taxon>
        <taxon>Dikarya</taxon>
        <taxon>Basidiomycota</taxon>
        <taxon>Agaricomycotina</taxon>
        <taxon>Agaricomycetes</taxon>
        <taxon>Agaricomycetidae</taxon>
        <taxon>Agaricales</taxon>
        <taxon>Agaricineae</taxon>
        <taxon>Crepidotaceae</taxon>
        <taxon>Crepidotus</taxon>
    </lineage>
</organism>
<sequence length="112" mass="12925">MLGSTHVPVVVKLAYRVPSAGGNQQQRFLYSSKSENFILVVRYSTQHFAYVWFEALVFMFVVSLRLCLLALVFRVRIACSFLIPILRWDSEGGKSTLQGFRIRQISDVHNWL</sequence>
<evidence type="ECO:0000256" key="1">
    <source>
        <dbReference type="SAM" id="Phobius"/>
    </source>
</evidence>
<protein>
    <submittedName>
        <fullName evidence="2">Uncharacterized protein</fullName>
    </submittedName>
</protein>
<comment type="caution">
    <text evidence="2">The sequence shown here is derived from an EMBL/GenBank/DDBJ whole genome shotgun (WGS) entry which is preliminary data.</text>
</comment>